<name>A0ABW6JJ77_STRCE</name>
<evidence type="ECO:0000256" key="1">
    <source>
        <dbReference type="SAM" id="MobiDB-lite"/>
    </source>
</evidence>
<sequence>MTATQRTEPTPHPLLLDLPEQVRRDLIAAAVDSVRWARDWSATQAADADPGIYSPQRRHSYDDPGVCLARGRDAAYVHAAACAASTLAHHLGIDPNTLPDADFPEPLSIFQPAHSPEGDHS</sequence>
<dbReference type="RefSeq" id="WP_381727288.1">
    <property type="nucleotide sequence ID" value="NZ_JBHVBU010000058.1"/>
</dbReference>
<evidence type="ECO:0000313" key="2">
    <source>
        <dbReference type="EMBL" id="MFE7965418.1"/>
    </source>
</evidence>
<reference evidence="2 3" key="1">
    <citation type="submission" date="2024-09" db="EMBL/GenBank/DDBJ databases">
        <title>The Natural Products Discovery Center: Release of the First 8490 Sequenced Strains for Exploring Actinobacteria Biosynthetic Diversity.</title>
        <authorList>
            <person name="Kalkreuter E."/>
            <person name="Kautsar S.A."/>
            <person name="Yang D."/>
            <person name="Bader C.D."/>
            <person name="Teijaro C.N."/>
            <person name="Fluegel L."/>
            <person name="Davis C.M."/>
            <person name="Simpson J.R."/>
            <person name="Lauterbach L."/>
            <person name="Steele A.D."/>
            <person name="Gui C."/>
            <person name="Meng S."/>
            <person name="Li G."/>
            <person name="Viehrig K."/>
            <person name="Ye F."/>
            <person name="Su P."/>
            <person name="Kiefer A.F."/>
            <person name="Nichols A."/>
            <person name="Cepeda A.J."/>
            <person name="Yan W."/>
            <person name="Fan B."/>
            <person name="Jiang Y."/>
            <person name="Adhikari A."/>
            <person name="Zheng C.-J."/>
            <person name="Schuster L."/>
            <person name="Cowan T.M."/>
            <person name="Smanski M.J."/>
            <person name="Chevrette M.G."/>
            <person name="De Carvalho L.P.S."/>
            <person name="Shen B."/>
        </authorList>
    </citation>
    <scope>NUCLEOTIDE SEQUENCE [LARGE SCALE GENOMIC DNA]</scope>
    <source>
        <strain evidence="2 3">NPDC057399</strain>
    </source>
</reference>
<gene>
    <name evidence="2" type="ORF">ACFU0X_20680</name>
</gene>
<organism evidence="2 3">
    <name type="scientific">Streptomyces cellulosae</name>
    <dbReference type="NCBI Taxonomy" id="1968"/>
    <lineage>
        <taxon>Bacteria</taxon>
        <taxon>Bacillati</taxon>
        <taxon>Actinomycetota</taxon>
        <taxon>Actinomycetes</taxon>
        <taxon>Kitasatosporales</taxon>
        <taxon>Streptomycetaceae</taxon>
        <taxon>Streptomyces</taxon>
    </lineage>
</organism>
<feature type="region of interest" description="Disordered" evidence="1">
    <location>
        <begin position="93"/>
        <end position="121"/>
    </location>
</feature>
<evidence type="ECO:0000313" key="3">
    <source>
        <dbReference type="Proteomes" id="UP001600650"/>
    </source>
</evidence>
<protein>
    <submittedName>
        <fullName evidence="2">Uncharacterized protein</fullName>
    </submittedName>
</protein>
<keyword evidence="3" id="KW-1185">Reference proteome</keyword>
<accession>A0ABW6JJ77</accession>
<dbReference type="EMBL" id="JBHVBU010000058">
    <property type="protein sequence ID" value="MFE7965418.1"/>
    <property type="molecule type" value="Genomic_DNA"/>
</dbReference>
<proteinExistence type="predicted"/>
<comment type="caution">
    <text evidence="2">The sequence shown here is derived from an EMBL/GenBank/DDBJ whole genome shotgun (WGS) entry which is preliminary data.</text>
</comment>
<dbReference type="Proteomes" id="UP001600650">
    <property type="component" value="Unassembled WGS sequence"/>
</dbReference>